<dbReference type="CDD" id="cd02440">
    <property type="entry name" value="AdoMet_MTases"/>
    <property type="match status" value="1"/>
</dbReference>
<accession>A0ABR1HXB3</accession>
<sequence length="164" mass="18130">MLDPSHWENDAAADDISDDDADSTLGDDAASSTASISSSILEYRVVHGRTYHASTLTTDGKLYLAPIDKTTLGKVLGVGTGTGIWPWTSAPRPKSSALTSRPSSRRGYPPNVKFEIENLTLGWTFADSSFDYMHMRYLYGSVPNWFDLYRRAYQVLKPGGWIES</sequence>
<gene>
    <name evidence="2" type="ORF">QQZ08_008013</name>
</gene>
<comment type="caution">
    <text evidence="2">The sequence shown here is derived from an EMBL/GenBank/DDBJ whole genome shotgun (WGS) entry which is preliminary data.</text>
</comment>
<dbReference type="Proteomes" id="UP001498421">
    <property type="component" value="Unassembled WGS sequence"/>
</dbReference>
<evidence type="ECO:0000313" key="3">
    <source>
        <dbReference type="Proteomes" id="UP001498421"/>
    </source>
</evidence>
<evidence type="ECO:0000256" key="1">
    <source>
        <dbReference type="SAM" id="MobiDB-lite"/>
    </source>
</evidence>
<reference evidence="2 3" key="1">
    <citation type="journal article" date="2025" name="Microbiol. Resour. Announc.">
        <title>Draft genome sequences for Neonectria magnoliae and Neonectria punicea, canker pathogens of Liriodendron tulipifera and Acer saccharum in West Virginia.</title>
        <authorList>
            <person name="Petronek H.M."/>
            <person name="Kasson M.T."/>
            <person name="Metheny A.M."/>
            <person name="Stauder C.M."/>
            <person name="Lovett B."/>
            <person name="Lynch S.C."/>
            <person name="Garnas J.R."/>
            <person name="Kasson L.R."/>
            <person name="Stajich J.E."/>
        </authorList>
    </citation>
    <scope>NUCLEOTIDE SEQUENCE [LARGE SCALE GENOMIC DNA]</scope>
    <source>
        <strain evidence="2 3">NRRL 64651</strain>
    </source>
</reference>
<evidence type="ECO:0008006" key="4">
    <source>
        <dbReference type="Google" id="ProtNLM"/>
    </source>
</evidence>
<dbReference type="InterPro" id="IPR029063">
    <property type="entry name" value="SAM-dependent_MTases_sf"/>
</dbReference>
<dbReference type="Pfam" id="PF13489">
    <property type="entry name" value="Methyltransf_23"/>
    <property type="match status" value="1"/>
</dbReference>
<dbReference type="Gene3D" id="3.40.50.150">
    <property type="entry name" value="Vaccinia Virus protein VP39"/>
    <property type="match status" value="1"/>
</dbReference>
<dbReference type="SUPFAM" id="SSF53335">
    <property type="entry name" value="S-adenosyl-L-methionine-dependent methyltransferases"/>
    <property type="match status" value="1"/>
</dbReference>
<feature type="region of interest" description="Disordered" evidence="1">
    <location>
        <begin position="1"/>
        <end position="30"/>
    </location>
</feature>
<proteinExistence type="predicted"/>
<protein>
    <recommendedName>
        <fullName evidence="4">Methyltransferase type 11 domain-containing protein</fullName>
    </recommendedName>
</protein>
<dbReference type="EMBL" id="JAZAVK010000080">
    <property type="protein sequence ID" value="KAK7425572.1"/>
    <property type="molecule type" value="Genomic_DNA"/>
</dbReference>
<keyword evidence="3" id="KW-1185">Reference proteome</keyword>
<name>A0ABR1HXB3_9HYPO</name>
<organism evidence="2 3">
    <name type="scientific">Neonectria magnoliae</name>
    <dbReference type="NCBI Taxonomy" id="2732573"/>
    <lineage>
        <taxon>Eukaryota</taxon>
        <taxon>Fungi</taxon>
        <taxon>Dikarya</taxon>
        <taxon>Ascomycota</taxon>
        <taxon>Pezizomycotina</taxon>
        <taxon>Sordariomycetes</taxon>
        <taxon>Hypocreomycetidae</taxon>
        <taxon>Hypocreales</taxon>
        <taxon>Nectriaceae</taxon>
        <taxon>Neonectria</taxon>
    </lineage>
</organism>
<evidence type="ECO:0000313" key="2">
    <source>
        <dbReference type="EMBL" id="KAK7425572.1"/>
    </source>
</evidence>
<feature type="compositionally biased region" description="Acidic residues" evidence="1">
    <location>
        <begin position="11"/>
        <end position="22"/>
    </location>
</feature>